<dbReference type="Gene3D" id="3.40.50.11550">
    <property type="match status" value="1"/>
</dbReference>
<keyword evidence="4" id="KW-1185">Reference proteome</keyword>
<dbReference type="AlphaFoldDB" id="A0A4R2KUJ9"/>
<gene>
    <name evidence="3" type="ORF">EV655_10123</name>
</gene>
<sequence>MRYLCFRSALAALSFATAAGAEQIAPASLSDLPPADVVILGEIHDNPIHHANQAAAVAAIRPAALVFEMLTPEQAARVTPDIRGDASALGAALGWAESGWPDFAMYHPIFTAAPGAAVYGAALPRGEVRRSVGEGAAVVFGDEASAYGLADPLPGDEQAAREAGQMEAHCNAMPAEMMGGMVEAQRLRDAALARAARAALDDTGGPVAVITGNGHARTDWGMGRALARVAPGARVLAIGQLEAPPGETPPFDLWLVTDPAERPDPCEGLRGN</sequence>
<evidence type="ECO:0000313" key="3">
    <source>
        <dbReference type="EMBL" id="TCO73868.1"/>
    </source>
</evidence>
<dbReference type="SUPFAM" id="SSF159501">
    <property type="entry name" value="EreA/ChaN-like"/>
    <property type="match status" value="1"/>
</dbReference>
<proteinExistence type="predicted"/>
<reference evidence="3 4" key="1">
    <citation type="submission" date="2019-03" db="EMBL/GenBank/DDBJ databases">
        <title>Genomic Encyclopedia of Type Strains, Phase IV (KMG-IV): sequencing the most valuable type-strain genomes for metagenomic binning, comparative biology and taxonomic classification.</title>
        <authorList>
            <person name="Goeker M."/>
        </authorList>
    </citation>
    <scope>NUCLEOTIDE SEQUENCE [LARGE SCALE GENOMIC DNA]</scope>
    <source>
        <strain evidence="3 4">DSM 4868</strain>
    </source>
</reference>
<keyword evidence="1" id="KW-0732">Signal</keyword>
<organism evidence="3 4">
    <name type="scientific">Rhodovulum euryhalinum</name>
    <dbReference type="NCBI Taxonomy" id="35805"/>
    <lineage>
        <taxon>Bacteria</taxon>
        <taxon>Pseudomonadati</taxon>
        <taxon>Pseudomonadota</taxon>
        <taxon>Alphaproteobacteria</taxon>
        <taxon>Rhodobacterales</taxon>
        <taxon>Paracoccaceae</taxon>
        <taxon>Rhodovulum</taxon>
    </lineage>
</organism>
<evidence type="ECO:0000259" key="2">
    <source>
        <dbReference type="Pfam" id="PF04187"/>
    </source>
</evidence>
<feature type="domain" description="Haem-binding uptake Tiki superfamily ChaN" evidence="2">
    <location>
        <begin position="30"/>
        <end position="222"/>
    </location>
</feature>
<dbReference type="Proteomes" id="UP000295142">
    <property type="component" value="Unassembled WGS sequence"/>
</dbReference>
<evidence type="ECO:0000313" key="4">
    <source>
        <dbReference type="Proteomes" id="UP000295142"/>
    </source>
</evidence>
<dbReference type="CDD" id="cd14727">
    <property type="entry name" value="ChanN-like"/>
    <property type="match status" value="1"/>
</dbReference>
<feature type="signal peptide" evidence="1">
    <location>
        <begin position="1"/>
        <end position="21"/>
    </location>
</feature>
<protein>
    <submittedName>
        <fullName evidence="3">Putative iron-regulated protein</fullName>
    </submittedName>
</protein>
<accession>A0A4R2KUJ9</accession>
<dbReference type="EMBL" id="SLWW01000001">
    <property type="protein sequence ID" value="TCO73868.1"/>
    <property type="molecule type" value="Genomic_DNA"/>
</dbReference>
<comment type="caution">
    <text evidence="3">The sequence shown here is derived from an EMBL/GenBank/DDBJ whole genome shotgun (WGS) entry which is preliminary data.</text>
</comment>
<name>A0A4R2KUJ9_9RHOB</name>
<feature type="chain" id="PRO_5020202548" evidence="1">
    <location>
        <begin position="22"/>
        <end position="272"/>
    </location>
</feature>
<evidence type="ECO:0000256" key="1">
    <source>
        <dbReference type="SAM" id="SignalP"/>
    </source>
</evidence>
<dbReference type="Pfam" id="PF04187">
    <property type="entry name" value="Cofac_haem_bdg"/>
    <property type="match status" value="1"/>
</dbReference>
<dbReference type="InterPro" id="IPR007314">
    <property type="entry name" value="Cofac_haem-bd_dom"/>
</dbReference>